<evidence type="ECO:0000313" key="10">
    <source>
        <dbReference type="Proteomes" id="UP001256711"/>
    </source>
</evidence>
<evidence type="ECO:0000256" key="8">
    <source>
        <dbReference type="SAM" id="Phobius"/>
    </source>
</evidence>
<evidence type="ECO:0000313" key="9">
    <source>
        <dbReference type="EMBL" id="MDT2809752.1"/>
    </source>
</evidence>
<keyword evidence="7 8" id="KW-0472">Membrane</keyword>
<protein>
    <submittedName>
        <fullName evidence="9">AI-2E family transporter</fullName>
    </submittedName>
</protein>
<dbReference type="PANTHER" id="PTHR21716:SF53">
    <property type="entry name" value="PERMEASE PERM-RELATED"/>
    <property type="match status" value="1"/>
</dbReference>
<dbReference type="PANTHER" id="PTHR21716">
    <property type="entry name" value="TRANSMEMBRANE PROTEIN"/>
    <property type="match status" value="1"/>
</dbReference>
<feature type="transmembrane region" description="Helical" evidence="8">
    <location>
        <begin position="294"/>
        <end position="313"/>
    </location>
</feature>
<comment type="similarity">
    <text evidence="2">Belongs to the autoinducer-2 exporter (AI-2E) (TC 2.A.86) family.</text>
</comment>
<name>A0AAW8TXU6_9ENTE</name>
<dbReference type="Pfam" id="PF01594">
    <property type="entry name" value="AI-2E_transport"/>
    <property type="match status" value="1"/>
</dbReference>
<evidence type="ECO:0000256" key="3">
    <source>
        <dbReference type="ARBA" id="ARBA00022448"/>
    </source>
</evidence>
<comment type="subcellular location">
    <subcellularLocation>
        <location evidence="1">Cell membrane</location>
        <topology evidence="1">Multi-pass membrane protein</topology>
    </subcellularLocation>
</comment>
<reference evidence="9" key="1">
    <citation type="submission" date="2023-03" db="EMBL/GenBank/DDBJ databases">
        <authorList>
            <person name="Shen W."/>
            <person name="Cai J."/>
        </authorList>
    </citation>
    <scope>NUCLEOTIDE SEQUENCE</scope>
    <source>
        <strain evidence="9">B226-2</strain>
    </source>
</reference>
<gene>
    <name evidence="9" type="ORF">P7H43_04595</name>
</gene>
<dbReference type="GO" id="GO:0055085">
    <property type="term" value="P:transmembrane transport"/>
    <property type="evidence" value="ECO:0007669"/>
    <property type="project" value="TreeGrafter"/>
</dbReference>
<feature type="transmembrane region" description="Helical" evidence="8">
    <location>
        <begin position="235"/>
        <end position="257"/>
    </location>
</feature>
<proteinExistence type="inferred from homology"/>
<keyword evidence="3" id="KW-0813">Transport</keyword>
<comment type="caution">
    <text evidence="9">The sequence shown here is derived from an EMBL/GenBank/DDBJ whole genome shotgun (WGS) entry which is preliminary data.</text>
</comment>
<dbReference type="EMBL" id="JARQBJ010000002">
    <property type="protein sequence ID" value="MDT2809752.1"/>
    <property type="molecule type" value="Genomic_DNA"/>
</dbReference>
<evidence type="ECO:0000256" key="4">
    <source>
        <dbReference type="ARBA" id="ARBA00022475"/>
    </source>
</evidence>
<dbReference type="RefSeq" id="WP_311835136.1">
    <property type="nucleotide sequence ID" value="NZ_JARQBJ010000002.1"/>
</dbReference>
<feature type="transmembrane region" description="Helical" evidence="8">
    <location>
        <begin position="40"/>
        <end position="63"/>
    </location>
</feature>
<evidence type="ECO:0000256" key="5">
    <source>
        <dbReference type="ARBA" id="ARBA00022692"/>
    </source>
</evidence>
<keyword evidence="5 8" id="KW-0812">Transmembrane</keyword>
<feature type="transmembrane region" description="Helical" evidence="8">
    <location>
        <begin position="84"/>
        <end position="105"/>
    </location>
</feature>
<evidence type="ECO:0000256" key="6">
    <source>
        <dbReference type="ARBA" id="ARBA00022989"/>
    </source>
</evidence>
<accession>A0AAW8TXU6</accession>
<dbReference type="GO" id="GO:0005886">
    <property type="term" value="C:plasma membrane"/>
    <property type="evidence" value="ECO:0007669"/>
    <property type="project" value="UniProtKB-SubCell"/>
</dbReference>
<feature type="transmembrane region" description="Helical" evidence="8">
    <location>
        <begin position="269"/>
        <end position="287"/>
    </location>
</feature>
<dbReference type="InterPro" id="IPR002549">
    <property type="entry name" value="AI-2E-like"/>
</dbReference>
<organism evidence="9 10">
    <name type="scientific">Enterococcus asini</name>
    <dbReference type="NCBI Taxonomy" id="57732"/>
    <lineage>
        <taxon>Bacteria</taxon>
        <taxon>Bacillati</taxon>
        <taxon>Bacillota</taxon>
        <taxon>Bacilli</taxon>
        <taxon>Lactobacillales</taxon>
        <taxon>Enterococcaceae</taxon>
        <taxon>Enterococcus</taxon>
    </lineage>
</organism>
<keyword evidence="4" id="KW-1003">Cell membrane</keyword>
<feature type="transmembrane region" description="Helical" evidence="8">
    <location>
        <begin position="172"/>
        <end position="194"/>
    </location>
</feature>
<evidence type="ECO:0000256" key="2">
    <source>
        <dbReference type="ARBA" id="ARBA00009773"/>
    </source>
</evidence>
<feature type="transmembrane region" description="Helical" evidence="8">
    <location>
        <begin position="325"/>
        <end position="358"/>
    </location>
</feature>
<feature type="transmembrane region" description="Helical" evidence="8">
    <location>
        <begin position="16"/>
        <end position="34"/>
    </location>
</feature>
<evidence type="ECO:0000256" key="7">
    <source>
        <dbReference type="ARBA" id="ARBA00023136"/>
    </source>
</evidence>
<dbReference type="AlphaFoldDB" id="A0AAW8TXU6"/>
<sequence>MEKKNHRLIAFLGGKTSYYVLGLICLFAITVLLLREVSFLYQPLMVLIGAILPPAIFALVLYYTLCPFVDFAESKKIPRTVSLIFAYLVLAALLVFGGFQLFPLISQQAVELFDQLPSLAQDFQKGLESFVANTPFADEFAQITNSLDSVTDSLVDFISDNWQDGARGLGTLVSTLSTVGITLVTGPIIAFFLIKSPHKFYQTFLSIIPPRFRHDTEEIITIANQQIGAFLKGQVIASLLLGLIYWPIFVLIGLRYATLIALVAGLLNIMPYIGAFIAFLPGLFVAFQDSGFMVLKFVIAWFAVQLLHGDLVIPRVLGNRLKIHPITIIVVLMVMGDLLGFVGIVLGIPIYSLIKLFAVYTFRKFKQRYNRYFGSEGTYEHTDFSEDDY</sequence>
<evidence type="ECO:0000256" key="1">
    <source>
        <dbReference type="ARBA" id="ARBA00004651"/>
    </source>
</evidence>
<dbReference type="Proteomes" id="UP001256711">
    <property type="component" value="Unassembled WGS sequence"/>
</dbReference>
<keyword evidence="6 8" id="KW-1133">Transmembrane helix</keyword>